<dbReference type="InterPro" id="IPR050109">
    <property type="entry name" value="HTH-type_TetR-like_transc_reg"/>
</dbReference>
<evidence type="ECO:0000256" key="1">
    <source>
        <dbReference type="ARBA" id="ARBA00023125"/>
    </source>
</evidence>
<dbReference type="SUPFAM" id="SSF48498">
    <property type="entry name" value="Tetracyclin repressor-like, C-terminal domain"/>
    <property type="match status" value="1"/>
</dbReference>
<keyword evidence="5" id="KW-1185">Reference proteome</keyword>
<dbReference type="PANTHER" id="PTHR30055:SF209">
    <property type="entry name" value="POSSIBLE TRANSCRIPTIONAL REGULATORY PROTEIN (PROBABLY TETR-FAMILY)"/>
    <property type="match status" value="1"/>
</dbReference>
<dbReference type="PANTHER" id="PTHR30055">
    <property type="entry name" value="HTH-TYPE TRANSCRIPTIONAL REGULATOR RUTR"/>
    <property type="match status" value="1"/>
</dbReference>
<dbReference type="PRINTS" id="PR00455">
    <property type="entry name" value="HTHTETR"/>
</dbReference>
<dbReference type="Pfam" id="PF00440">
    <property type="entry name" value="TetR_N"/>
    <property type="match status" value="1"/>
</dbReference>
<feature type="DNA-binding region" description="H-T-H motif" evidence="2">
    <location>
        <begin position="62"/>
        <end position="81"/>
    </location>
</feature>
<protein>
    <submittedName>
        <fullName evidence="4">TetR/AcrR family transcriptional regulator</fullName>
    </submittedName>
</protein>
<name>A0A4R1BLZ5_9ACTN</name>
<dbReference type="OrthoDB" id="4542210at2"/>
<evidence type="ECO:0000256" key="2">
    <source>
        <dbReference type="PROSITE-ProRule" id="PRU00335"/>
    </source>
</evidence>
<dbReference type="InterPro" id="IPR036271">
    <property type="entry name" value="Tet_transcr_reg_TetR-rel_C_sf"/>
</dbReference>
<sequence>MSRLFEGVRGISEGSREERWELDYAGRPAAPEGERSDAVRNRRRILRVARRLFAERGVTRVSMSEIARVAGVGKGTLYRRFPNKGALCHALLDEPTREFQREALAEVSGGGGPVERLRRFLDRLVWFMEEHLDLFYGGHEALSGPGRLEQMSSPAYEWRRAVVLALLRAAQREGEIPGDLDVEYLAIALLAPLDVDLYYHQRRVRGIPPERISAGLRALVPALSAPPEGG</sequence>
<feature type="domain" description="HTH tetR-type" evidence="3">
    <location>
        <begin position="39"/>
        <end position="99"/>
    </location>
</feature>
<dbReference type="InterPro" id="IPR001647">
    <property type="entry name" value="HTH_TetR"/>
</dbReference>
<dbReference type="Proteomes" id="UP000295244">
    <property type="component" value="Unassembled WGS sequence"/>
</dbReference>
<evidence type="ECO:0000313" key="4">
    <source>
        <dbReference type="EMBL" id="TCJ18443.1"/>
    </source>
</evidence>
<reference evidence="4 5" key="1">
    <citation type="submission" date="2019-03" db="EMBL/GenBank/DDBJ databases">
        <title>Whole genome sequence of a novel Rubrobacter taiwanensis strain, isolated from Yellowstone National Park.</title>
        <authorList>
            <person name="Freed S."/>
            <person name="Ramaley R.F."/>
            <person name="Kyndt J.A."/>
        </authorList>
    </citation>
    <scope>NUCLEOTIDE SEQUENCE [LARGE SCALE GENOMIC DNA]</scope>
    <source>
        <strain evidence="4 5">Yellowstone</strain>
    </source>
</reference>
<proteinExistence type="predicted"/>
<accession>A0A4R1BLZ5</accession>
<evidence type="ECO:0000259" key="3">
    <source>
        <dbReference type="PROSITE" id="PS50977"/>
    </source>
</evidence>
<gene>
    <name evidence="4" type="ORF">E0L93_05475</name>
</gene>
<dbReference type="PROSITE" id="PS50977">
    <property type="entry name" value="HTH_TETR_2"/>
    <property type="match status" value="1"/>
</dbReference>
<dbReference type="GO" id="GO:0003700">
    <property type="term" value="F:DNA-binding transcription factor activity"/>
    <property type="evidence" value="ECO:0007669"/>
    <property type="project" value="TreeGrafter"/>
</dbReference>
<keyword evidence="1 2" id="KW-0238">DNA-binding</keyword>
<evidence type="ECO:0000313" key="5">
    <source>
        <dbReference type="Proteomes" id="UP000295244"/>
    </source>
</evidence>
<dbReference type="AlphaFoldDB" id="A0A4R1BLZ5"/>
<dbReference type="InterPro" id="IPR023772">
    <property type="entry name" value="DNA-bd_HTH_TetR-type_CS"/>
</dbReference>
<organism evidence="4 5">
    <name type="scientific">Rubrobacter taiwanensis</name>
    <dbReference type="NCBI Taxonomy" id="185139"/>
    <lineage>
        <taxon>Bacteria</taxon>
        <taxon>Bacillati</taxon>
        <taxon>Actinomycetota</taxon>
        <taxon>Rubrobacteria</taxon>
        <taxon>Rubrobacterales</taxon>
        <taxon>Rubrobacteraceae</taxon>
        <taxon>Rubrobacter</taxon>
    </lineage>
</organism>
<dbReference type="GO" id="GO:0000976">
    <property type="term" value="F:transcription cis-regulatory region binding"/>
    <property type="evidence" value="ECO:0007669"/>
    <property type="project" value="TreeGrafter"/>
</dbReference>
<dbReference type="SUPFAM" id="SSF46689">
    <property type="entry name" value="Homeodomain-like"/>
    <property type="match status" value="1"/>
</dbReference>
<dbReference type="PROSITE" id="PS01081">
    <property type="entry name" value="HTH_TETR_1"/>
    <property type="match status" value="1"/>
</dbReference>
<dbReference type="EMBL" id="SKBU01000011">
    <property type="protein sequence ID" value="TCJ18443.1"/>
    <property type="molecule type" value="Genomic_DNA"/>
</dbReference>
<dbReference type="InterPro" id="IPR009057">
    <property type="entry name" value="Homeodomain-like_sf"/>
</dbReference>
<dbReference type="Gene3D" id="1.10.357.10">
    <property type="entry name" value="Tetracycline Repressor, domain 2"/>
    <property type="match status" value="1"/>
</dbReference>
<comment type="caution">
    <text evidence="4">The sequence shown here is derived from an EMBL/GenBank/DDBJ whole genome shotgun (WGS) entry which is preliminary data.</text>
</comment>